<sequence length="118" mass="13272">MSSSPFVDCISQSGSELKERNYLGLFDCFSVGSSVVSNVSEENKNNLNLNATELRLGLPGSQSPERDSDFNLLTSGKLDEKQLFPLFLPIMESAHCRRSPLFLETKEDPHTLWIDYLK</sequence>
<dbReference type="Proteomes" id="UP001604277">
    <property type="component" value="Unassembled WGS sequence"/>
</dbReference>
<dbReference type="AlphaFoldDB" id="A0ABD1VNH6"/>
<protein>
    <submittedName>
        <fullName evidence="1">Auxin-responsive protein IAA9</fullName>
    </submittedName>
</protein>
<reference evidence="2" key="1">
    <citation type="submission" date="2024-07" db="EMBL/GenBank/DDBJ databases">
        <title>Two chromosome-level genome assemblies of Korean endemic species Abeliophyllum distichum and Forsythia ovata (Oleaceae).</title>
        <authorList>
            <person name="Jang H."/>
        </authorList>
    </citation>
    <scope>NUCLEOTIDE SEQUENCE [LARGE SCALE GENOMIC DNA]</scope>
</reference>
<evidence type="ECO:0000313" key="2">
    <source>
        <dbReference type="Proteomes" id="UP001604277"/>
    </source>
</evidence>
<organism evidence="1 2">
    <name type="scientific">Forsythia ovata</name>
    <dbReference type="NCBI Taxonomy" id="205694"/>
    <lineage>
        <taxon>Eukaryota</taxon>
        <taxon>Viridiplantae</taxon>
        <taxon>Streptophyta</taxon>
        <taxon>Embryophyta</taxon>
        <taxon>Tracheophyta</taxon>
        <taxon>Spermatophyta</taxon>
        <taxon>Magnoliopsida</taxon>
        <taxon>eudicotyledons</taxon>
        <taxon>Gunneridae</taxon>
        <taxon>Pentapetalae</taxon>
        <taxon>asterids</taxon>
        <taxon>lamiids</taxon>
        <taxon>Lamiales</taxon>
        <taxon>Oleaceae</taxon>
        <taxon>Forsythieae</taxon>
        <taxon>Forsythia</taxon>
    </lineage>
</organism>
<evidence type="ECO:0000313" key="1">
    <source>
        <dbReference type="EMBL" id="KAL2538821.1"/>
    </source>
</evidence>
<accession>A0ABD1VNH6</accession>
<proteinExistence type="predicted"/>
<gene>
    <name evidence="1" type="ORF">Fot_20212</name>
</gene>
<name>A0ABD1VNH6_9LAMI</name>
<keyword evidence="2" id="KW-1185">Reference proteome</keyword>
<comment type="caution">
    <text evidence="1">The sequence shown here is derived from an EMBL/GenBank/DDBJ whole genome shotgun (WGS) entry which is preliminary data.</text>
</comment>
<dbReference type="EMBL" id="JBFOLJ010000005">
    <property type="protein sequence ID" value="KAL2538821.1"/>
    <property type="molecule type" value="Genomic_DNA"/>
</dbReference>